<evidence type="ECO:0000313" key="1">
    <source>
        <dbReference type="EMBL" id="KAJ8130673.1"/>
    </source>
</evidence>
<evidence type="ECO:0000313" key="2">
    <source>
        <dbReference type="Proteomes" id="UP001153332"/>
    </source>
</evidence>
<reference evidence="1" key="1">
    <citation type="submission" date="2022-12" db="EMBL/GenBank/DDBJ databases">
        <title>Genome Sequence of Lasiodiplodia mahajangana.</title>
        <authorList>
            <person name="Buettner E."/>
        </authorList>
    </citation>
    <scope>NUCLEOTIDE SEQUENCE</scope>
    <source>
        <strain evidence="1">VT137</strain>
    </source>
</reference>
<comment type="caution">
    <text evidence="1">The sequence shown here is derived from an EMBL/GenBank/DDBJ whole genome shotgun (WGS) entry which is preliminary data.</text>
</comment>
<protein>
    <submittedName>
        <fullName evidence="1">Uncharacterized protein</fullName>
    </submittedName>
</protein>
<sequence>MTQALFAWPGVNFDMPAASSAGGHDAVSSQAPASIMASTMAGEGPMLTDPALVETNMMNWSTWDEFVLDTYADSTPKSGSGGSERS</sequence>
<accession>A0ACC2JU10</accession>
<dbReference type="Proteomes" id="UP001153332">
    <property type="component" value="Unassembled WGS sequence"/>
</dbReference>
<organism evidence="1 2">
    <name type="scientific">Lasiodiplodia mahajangana</name>
    <dbReference type="NCBI Taxonomy" id="1108764"/>
    <lineage>
        <taxon>Eukaryota</taxon>
        <taxon>Fungi</taxon>
        <taxon>Dikarya</taxon>
        <taxon>Ascomycota</taxon>
        <taxon>Pezizomycotina</taxon>
        <taxon>Dothideomycetes</taxon>
        <taxon>Dothideomycetes incertae sedis</taxon>
        <taxon>Botryosphaeriales</taxon>
        <taxon>Botryosphaeriaceae</taxon>
        <taxon>Lasiodiplodia</taxon>
    </lineage>
</organism>
<gene>
    <name evidence="1" type="ORF">O1611_g2949</name>
</gene>
<proteinExistence type="predicted"/>
<dbReference type="EMBL" id="JAPUUL010000446">
    <property type="protein sequence ID" value="KAJ8130673.1"/>
    <property type="molecule type" value="Genomic_DNA"/>
</dbReference>
<name>A0ACC2JU10_9PEZI</name>
<keyword evidence="2" id="KW-1185">Reference proteome</keyword>